<protein>
    <submittedName>
        <fullName evidence="1">Uncharacterized protein</fullName>
    </submittedName>
</protein>
<organism evidence="1 2">
    <name type="scientific">Vibrio alginolyticus (strain ATCC 17749 / DSM 2171 / NBRC 15630 / NCIMB 1903 / NCTC 12160 / XII-53)</name>
    <dbReference type="NCBI Taxonomy" id="1219076"/>
    <lineage>
        <taxon>Bacteria</taxon>
        <taxon>Pseudomonadati</taxon>
        <taxon>Pseudomonadota</taxon>
        <taxon>Gammaproteobacteria</taxon>
        <taxon>Vibrionales</taxon>
        <taxon>Vibrionaceae</taxon>
        <taxon>Vibrio</taxon>
    </lineage>
</organism>
<dbReference type="EMBL" id="CP006719">
    <property type="protein sequence ID" value="AGV20231.1"/>
    <property type="molecule type" value="Genomic_DNA"/>
</dbReference>
<dbReference type="HOGENOM" id="CLU_3086005_0_0_6"/>
<gene>
    <name evidence="1" type="ORF">N646_4422</name>
</gene>
<name>A0A2I3CRP6_VIBAX</name>
<accession>A0A2I3CRP6</accession>
<sequence>MEGWYREPLAFELNQYDEYPSILGYQPPNSCELTNGIKNLAQQTDPQLFENF</sequence>
<dbReference type="KEGG" id="vag:N646_4422"/>
<dbReference type="Proteomes" id="UP000016714">
    <property type="component" value="Chromosome 2"/>
</dbReference>
<reference evidence="1 2" key="1">
    <citation type="journal article" date="2015" name="Genome Announc.">
        <title>Complete genome sequence of Vibrio alginolyticus ATCC 17749.</title>
        <authorList>
            <person name="Liu X.F."/>
            <person name="Cao Y."/>
            <person name="Zhang H.L."/>
            <person name="Chen Y.J."/>
            <person name="Hu C.J."/>
        </authorList>
    </citation>
    <scope>NUCLEOTIDE SEQUENCE [LARGE SCALE GENOMIC DNA]</scope>
    <source>
        <strain evidence="2">ATCC 17749 / DSM 2171 / NBRC 15630 / NCIMB 1903 / NCTC 12160 / XII-53</strain>
    </source>
</reference>
<evidence type="ECO:0000313" key="2">
    <source>
        <dbReference type="Proteomes" id="UP000016714"/>
    </source>
</evidence>
<evidence type="ECO:0000313" key="1">
    <source>
        <dbReference type="EMBL" id="AGV20231.1"/>
    </source>
</evidence>
<dbReference type="AlphaFoldDB" id="A0A2I3CRP6"/>
<proteinExistence type="predicted"/>